<dbReference type="AlphaFoldDB" id="A0A2G3PM42"/>
<accession>A0A2G3PM42</accession>
<dbReference type="EMBL" id="PEBD01000008">
    <property type="protein sequence ID" value="PHV66803.1"/>
    <property type="molecule type" value="Genomic_DNA"/>
</dbReference>
<name>A0A2G3PM42_WILMA</name>
<proteinExistence type="predicted"/>
<comment type="caution">
    <text evidence="2">The sequence shown here is derived from an EMBL/GenBank/DDBJ whole genome shotgun (WGS) entry which is preliminary data.</text>
</comment>
<dbReference type="Proteomes" id="UP000225108">
    <property type="component" value="Unassembled WGS sequence"/>
</dbReference>
<reference evidence="2 3" key="1">
    <citation type="submission" date="2017-10" db="EMBL/GenBank/DDBJ databases">
        <title>The draft genome sequence of Williamsia sp. BULT 1.1 isolated from the semi-arid grassland soils from South Africa.</title>
        <authorList>
            <person name="Kabwe M.H."/>
            <person name="Govender N."/>
            <person name="Mutseka Lunga P."/>
            <person name="Vikram S."/>
            <person name="Makhalanyane T.P."/>
        </authorList>
    </citation>
    <scope>NUCLEOTIDE SEQUENCE [LARGE SCALE GENOMIC DNA]</scope>
    <source>
        <strain evidence="2 3">BULT 1.1</strain>
    </source>
</reference>
<protein>
    <submittedName>
        <fullName evidence="2">Uncharacterized protein</fullName>
    </submittedName>
</protein>
<organism evidence="2 3">
    <name type="scientific">Williamsia marianensis</name>
    <dbReference type="NCBI Taxonomy" id="85044"/>
    <lineage>
        <taxon>Bacteria</taxon>
        <taxon>Bacillati</taxon>
        <taxon>Actinomycetota</taxon>
        <taxon>Actinomycetes</taxon>
        <taxon>Mycobacteriales</taxon>
        <taxon>Nocardiaceae</taxon>
        <taxon>Williamsia</taxon>
    </lineage>
</organism>
<feature type="region of interest" description="Disordered" evidence="1">
    <location>
        <begin position="1"/>
        <end position="37"/>
    </location>
</feature>
<evidence type="ECO:0000313" key="2">
    <source>
        <dbReference type="EMBL" id="PHV66803.1"/>
    </source>
</evidence>
<evidence type="ECO:0000256" key="1">
    <source>
        <dbReference type="SAM" id="MobiDB-lite"/>
    </source>
</evidence>
<gene>
    <name evidence="2" type="ORF">CSW57_11095</name>
</gene>
<sequence length="91" mass="9845">MLRTARATDAAMASPSRHGDRAPGLPKAHRRVTGPAPLRLRPLKVALRPSRVVVMPHGLDPADLRPSIPARSTAHEKILGDVSRLPPLPHH</sequence>
<evidence type="ECO:0000313" key="3">
    <source>
        <dbReference type="Proteomes" id="UP000225108"/>
    </source>
</evidence>